<feature type="region of interest" description="Leucine repeat II (LRII)" evidence="5">
    <location>
        <begin position="501"/>
        <end position="533"/>
    </location>
</feature>
<proteinExistence type="inferred from homology"/>
<feature type="compositionally biased region" description="Basic and acidic residues" evidence="6">
    <location>
        <begin position="360"/>
        <end position="373"/>
    </location>
</feature>
<feature type="short sequence motif" description="LxCxE motif" evidence="5">
    <location>
        <begin position="385"/>
        <end position="389"/>
    </location>
</feature>
<keyword evidence="3" id="KW-0804">Transcription</keyword>
<dbReference type="Pfam" id="PF03514">
    <property type="entry name" value="GRAS"/>
    <property type="match status" value="2"/>
</dbReference>
<evidence type="ECO:0000256" key="1">
    <source>
        <dbReference type="ARBA" id="ARBA00004123"/>
    </source>
</evidence>
<comment type="caution">
    <text evidence="5">Lacks conserved residue(s) required for the propagation of feature annotation.</text>
</comment>
<keyword evidence="8" id="KW-1185">Reference proteome</keyword>
<feature type="compositionally biased region" description="Low complexity" evidence="6">
    <location>
        <begin position="325"/>
        <end position="359"/>
    </location>
</feature>
<name>A0A9Q0ZMF5_9ROSI</name>
<evidence type="ECO:0000256" key="5">
    <source>
        <dbReference type="PROSITE-ProRule" id="PRU01191"/>
    </source>
</evidence>
<feature type="region of interest" description="Disordered" evidence="6">
    <location>
        <begin position="256"/>
        <end position="373"/>
    </location>
</feature>
<evidence type="ECO:0000256" key="3">
    <source>
        <dbReference type="ARBA" id="ARBA00023163"/>
    </source>
</evidence>
<feature type="region of interest" description="Disordered" evidence="6">
    <location>
        <begin position="45"/>
        <end position="66"/>
    </location>
</feature>
<comment type="caution">
    <text evidence="7">The sequence shown here is derived from an EMBL/GenBank/DDBJ whole genome shotgun (WGS) entry which is preliminary data.</text>
</comment>
<dbReference type="PROSITE" id="PS50985">
    <property type="entry name" value="GRAS"/>
    <property type="match status" value="1"/>
</dbReference>
<gene>
    <name evidence="7" type="ORF">OIU74_004530</name>
</gene>
<organism evidence="7 8">
    <name type="scientific">Salix koriyanagi</name>
    <dbReference type="NCBI Taxonomy" id="2511006"/>
    <lineage>
        <taxon>Eukaryota</taxon>
        <taxon>Viridiplantae</taxon>
        <taxon>Streptophyta</taxon>
        <taxon>Embryophyta</taxon>
        <taxon>Tracheophyta</taxon>
        <taxon>Spermatophyta</taxon>
        <taxon>Magnoliopsida</taxon>
        <taxon>eudicotyledons</taxon>
        <taxon>Gunneridae</taxon>
        <taxon>Pentapetalae</taxon>
        <taxon>rosids</taxon>
        <taxon>fabids</taxon>
        <taxon>Malpighiales</taxon>
        <taxon>Salicaceae</taxon>
        <taxon>Saliceae</taxon>
        <taxon>Salix</taxon>
    </lineage>
</organism>
<reference evidence="7" key="2">
    <citation type="journal article" date="2023" name="Int. J. Mol. Sci.">
        <title>De Novo Assembly and Annotation of 11 Diverse Shrub Willow (Salix) Genomes Reveals Novel Gene Organization in Sex-Linked Regions.</title>
        <authorList>
            <person name="Hyden B."/>
            <person name="Feng K."/>
            <person name="Yates T.B."/>
            <person name="Jawdy S."/>
            <person name="Cereghino C."/>
            <person name="Smart L.B."/>
            <person name="Muchero W."/>
        </authorList>
    </citation>
    <scope>NUCLEOTIDE SEQUENCE</scope>
    <source>
        <tissue evidence="7">Shoot tip</tissue>
    </source>
</reference>
<dbReference type="GO" id="GO:0005634">
    <property type="term" value="C:nucleus"/>
    <property type="evidence" value="ECO:0007669"/>
    <property type="project" value="UniProtKB-SubCell"/>
</dbReference>
<evidence type="ECO:0000313" key="7">
    <source>
        <dbReference type="EMBL" id="KAJ6739783.1"/>
    </source>
</evidence>
<feature type="region of interest" description="Disordered" evidence="6">
    <location>
        <begin position="1"/>
        <end position="25"/>
    </location>
</feature>
<comment type="similarity">
    <text evidence="5">Belongs to the GRAS family.</text>
</comment>
<evidence type="ECO:0000313" key="8">
    <source>
        <dbReference type="Proteomes" id="UP001151752"/>
    </source>
</evidence>
<keyword evidence="4" id="KW-0539">Nucleus</keyword>
<comment type="subcellular location">
    <subcellularLocation>
        <location evidence="1">Nucleus</location>
    </subcellularLocation>
</comment>
<dbReference type="InterPro" id="IPR005202">
    <property type="entry name" value="TF_GRAS"/>
</dbReference>
<dbReference type="PANTHER" id="PTHR31636">
    <property type="entry name" value="OSJNBA0084A10.13 PROTEIN-RELATED"/>
    <property type="match status" value="1"/>
</dbReference>
<dbReference type="AlphaFoldDB" id="A0A9Q0ZMF5"/>
<evidence type="ECO:0000256" key="6">
    <source>
        <dbReference type="SAM" id="MobiDB-lite"/>
    </source>
</evidence>
<keyword evidence="2" id="KW-0805">Transcription regulation</keyword>
<sequence length="567" mass="61381">MASEMMEVQSTISTPHSLTSCSNSNNINPNNPSSILYPHLNHSVTTSTLPPSPTNLAEIKSGGSASPSVSWFLTPTLSTDLITSCNDTRTRTQSHLPAVCGFSGLPLFPPAEIERNNIRSNAAAASPPGLIPTSSTAPATLGSASMEDAISATAWIDGIIKDLLHTSTSVSIPQLVQNVREIIYPCNPNLASLLEYRLRSLTDLILPPNIYPVERRTKEAAAAVPLPLQSHYNQGHAANSGLTIDLDNIVSNSAPPVSSHAGHYSNWGPTPPLICQPNRQRQHQQPQIHLVHHDQHLQNQQQKQGESPPSTSNVTPTILAVNKGQSPQQQEQYQQQERSSSAETEQVTTTTSPPSSSAEASRDKKEEVRQQKRDEEGLHLLTLLLQCAEAVSADDFEEANKMLLEISELSTPFGTSAQRVAAYFLGGNVGKAGQLVLGDIHHASFNGAKPYPEDGFGLSGVQWDRPFRQWPGLFQILASRPGGPPSVRLTGLGTSLEALEATGKRLSDFAHKLGLPFEFIPVAEKVGNLDPERLNVSKREAVAVHWLQHSLYDVTGSDTKMLCLLQR</sequence>
<reference evidence="7" key="1">
    <citation type="submission" date="2022-11" db="EMBL/GenBank/DDBJ databases">
        <authorList>
            <person name="Hyden B.L."/>
            <person name="Feng K."/>
            <person name="Yates T."/>
            <person name="Jawdy S."/>
            <person name="Smart L.B."/>
            <person name="Muchero W."/>
        </authorList>
    </citation>
    <scope>NUCLEOTIDE SEQUENCE</scope>
    <source>
        <tissue evidence="7">Shoot tip</tissue>
    </source>
</reference>
<feature type="compositionally biased region" description="Low complexity" evidence="6">
    <location>
        <begin position="276"/>
        <end position="289"/>
    </location>
</feature>
<dbReference type="Proteomes" id="UP001151752">
    <property type="component" value="Chromosome 4"/>
</dbReference>
<evidence type="ECO:0000256" key="4">
    <source>
        <dbReference type="ARBA" id="ARBA00023242"/>
    </source>
</evidence>
<evidence type="ECO:0000256" key="2">
    <source>
        <dbReference type="ARBA" id="ARBA00023015"/>
    </source>
</evidence>
<accession>A0A9Q0ZMF5</accession>
<feature type="compositionally biased region" description="Polar residues" evidence="6">
    <location>
        <begin position="305"/>
        <end position="316"/>
    </location>
</feature>
<feature type="compositionally biased region" description="Polar residues" evidence="6">
    <location>
        <begin position="8"/>
        <end position="21"/>
    </location>
</feature>
<dbReference type="EMBL" id="JAPFFM010000010">
    <property type="protein sequence ID" value="KAJ6739783.1"/>
    <property type="molecule type" value="Genomic_DNA"/>
</dbReference>
<protein>
    <submittedName>
        <fullName evidence="7">Uncharacterized protein</fullName>
    </submittedName>
</protein>